<dbReference type="InterPro" id="IPR023173">
    <property type="entry name" value="NADPH_Cyt_P450_Rdtase_alpha"/>
</dbReference>
<proteinExistence type="predicted"/>
<evidence type="ECO:0000256" key="9">
    <source>
        <dbReference type="SAM" id="MobiDB-lite"/>
    </source>
</evidence>
<evidence type="ECO:0000256" key="7">
    <source>
        <dbReference type="ARBA" id="ARBA00023002"/>
    </source>
</evidence>
<dbReference type="InterPro" id="IPR029039">
    <property type="entry name" value="Flavoprotein-like_sf"/>
</dbReference>
<dbReference type="GO" id="GO:0003958">
    <property type="term" value="F:NADPH-hemoprotein reductase activity"/>
    <property type="evidence" value="ECO:0007669"/>
    <property type="project" value="UniProtKB-EC"/>
</dbReference>
<dbReference type="GO" id="GO:0005829">
    <property type="term" value="C:cytosol"/>
    <property type="evidence" value="ECO:0007669"/>
    <property type="project" value="TreeGrafter"/>
</dbReference>
<evidence type="ECO:0000313" key="12">
    <source>
        <dbReference type="EMBL" id="TPX38172.1"/>
    </source>
</evidence>
<evidence type="ECO:0000256" key="6">
    <source>
        <dbReference type="ARBA" id="ARBA00022857"/>
    </source>
</evidence>
<comment type="cofactor">
    <cofactor evidence="1">
        <name>FMN</name>
        <dbReference type="ChEBI" id="CHEBI:58210"/>
    </cofactor>
</comment>
<protein>
    <recommendedName>
        <fullName evidence="8">NADPH--hemoprotein reductase</fullName>
        <ecNumber evidence="8">1.6.2.4</ecNumber>
    </recommendedName>
</protein>
<dbReference type="SUPFAM" id="SSF52343">
    <property type="entry name" value="Ferredoxin reductase-like, C-terminal NADP-linked domain"/>
    <property type="match status" value="1"/>
</dbReference>
<dbReference type="Gene3D" id="2.40.30.10">
    <property type="entry name" value="Translation factors"/>
    <property type="match status" value="1"/>
</dbReference>
<keyword evidence="4" id="KW-0288">FMN</keyword>
<dbReference type="PANTHER" id="PTHR19384:SF17">
    <property type="entry name" value="NADPH--CYTOCHROME P450 REDUCTASE"/>
    <property type="match status" value="1"/>
</dbReference>
<reference evidence="12 13" key="1">
    <citation type="journal article" date="2019" name="Sci. Rep.">
        <title>Comparative genomics of chytrid fungi reveal insights into the obligate biotrophic and pathogenic lifestyle of Synchytrium endobioticum.</title>
        <authorList>
            <person name="van de Vossenberg B.T.L.H."/>
            <person name="Warris S."/>
            <person name="Nguyen H.D.T."/>
            <person name="van Gent-Pelzer M.P.E."/>
            <person name="Joly D.L."/>
            <person name="van de Geest H.C."/>
            <person name="Bonants P.J.M."/>
            <person name="Smith D.S."/>
            <person name="Levesque C.A."/>
            <person name="van der Lee T.A.J."/>
        </authorList>
    </citation>
    <scope>NUCLEOTIDE SEQUENCE [LARGE SCALE GENOMIC DNA]</scope>
    <source>
        <strain evidence="12 13">JEL517</strain>
    </source>
</reference>
<dbReference type="EMBL" id="QEAO01000001">
    <property type="protein sequence ID" value="TPX38172.1"/>
    <property type="molecule type" value="Genomic_DNA"/>
</dbReference>
<feature type="region of interest" description="Disordered" evidence="9">
    <location>
        <begin position="307"/>
        <end position="340"/>
    </location>
</feature>
<dbReference type="PRINTS" id="PR00369">
    <property type="entry name" value="FLAVODOXIN"/>
</dbReference>
<keyword evidence="5" id="KW-0274">FAD</keyword>
<evidence type="ECO:0000256" key="4">
    <source>
        <dbReference type="ARBA" id="ARBA00022643"/>
    </source>
</evidence>
<dbReference type="SUPFAM" id="SSF52218">
    <property type="entry name" value="Flavoproteins"/>
    <property type="match status" value="1"/>
</dbReference>
<feature type="domain" description="FAD-binding FR-type" evidence="11">
    <location>
        <begin position="384"/>
        <end position="648"/>
    </location>
</feature>
<evidence type="ECO:0000313" key="13">
    <source>
        <dbReference type="Proteomes" id="UP000319731"/>
    </source>
</evidence>
<dbReference type="PRINTS" id="PR00371">
    <property type="entry name" value="FPNCR"/>
</dbReference>
<comment type="cofactor">
    <cofactor evidence="2">
        <name>FAD</name>
        <dbReference type="ChEBI" id="CHEBI:57692"/>
    </cofactor>
</comment>
<sequence length="807" mass="88965">MNTQDLLILGGVVVAVAGAYLVWSSSSKSTAKTSAKLSVTEVDKSKGPAKKSGKKSFLEELRGAESPNTFILFYGSQTGTAEDLATRVAKEATTEYGINCIVCDLEEYDAEEFSQLPSKDELEMEGKKWLTGFFMATYGEGEPTDNAVEFYNWALEGRGKGEDLGVDEDTTCDDPKLPNMSYVMFGLGNKTYEHFNATARRLDLKFEWWGATRVGERGEGDDDGSLEEDFLNWKPKAFEAIAEFFGVTSSGGSGTKREDPHIPLFEITEYGIATVDAAPEGLSPDHIYWGELTATATRRWAPAAITNGSADSETNGHANGDANGHANGHANGSVKDPVKYSEVKPKRTTYDIKHPYYGRLVNGRPLYKDVDDVFSFDPANHKMPKSVDSALATIKDGDVSIKRQCYHLELDIEGSGIKYETGDHVGVFPANSDEEVLKLAKVLGINGDAELDKVVNLKPNSANSTAGMAKAPFPLPCTLRAALKYYLDLRTSPKQFYFEILGKFAESETERNALFEIADNREKYNVVIDKAQKTLAEILIEFPSVRVPLAVVLAELLPRTAVRYYSISSSNKKSPSRVGVTSVVVRYAISSPHAAAAEDTSSSVVIKEGSATSWLQRIQETGKSCTESTILPPVHVPLYIRTSTFRLPRDSRVPVIMIGPGTGVAPFRGFVHDRLIDSENGKDVGPTWLFYGCRHPDKDFLYRQEFEEIEKSGKTNFKLITAFSRVKGAPKVYVQNKMSEYKAELWDMLSAKRGYVYVCGDAKNMAADVNKMLATLAAEVGKMEQVAADKWVKDLKSAKRYQEDVWS</sequence>
<gene>
    <name evidence="12" type="ORF">SmJEL517_g00182</name>
</gene>
<evidence type="ECO:0000256" key="5">
    <source>
        <dbReference type="ARBA" id="ARBA00022827"/>
    </source>
</evidence>
<dbReference type="GeneID" id="42001409"/>
<dbReference type="InterPro" id="IPR001709">
    <property type="entry name" value="Flavoprot_Pyr_Nucl_cyt_Rdtase"/>
</dbReference>
<dbReference type="Gene3D" id="1.20.990.10">
    <property type="entry name" value="NADPH-cytochrome p450 Reductase, Chain A, domain 3"/>
    <property type="match status" value="1"/>
</dbReference>
<dbReference type="InterPro" id="IPR001094">
    <property type="entry name" value="Flavdoxin-like"/>
</dbReference>
<keyword evidence="13" id="KW-1185">Reference proteome</keyword>
<dbReference type="Gene3D" id="3.40.50.80">
    <property type="entry name" value="Nucleotide-binding domain of ferredoxin-NADP reductase (FNR) module"/>
    <property type="match status" value="1"/>
</dbReference>
<keyword evidence="6" id="KW-0521">NADP</keyword>
<dbReference type="PROSITE" id="PS50902">
    <property type="entry name" value="FLAVODOXIN_LIKE"/>
    <property type="match status" value="1"/>
</dbReference>
<name>A0A507CEX3_9FUNG</name>
<comment type="caution">
    <text evidence="12">The sequence shown here is derived from an EMBL/GenBank/DDBJ whole genome shotgun (WGS) entry which is preliminary data.</text>
</comment>
<evidence type="ECO:0000259" key="11">
    <source>
        <dbReference type="PROSITE" id="PS51384"/>
    </source>
</evidence>
<dbReference type="FunFam" id="3.40.50.80:FF:000001">
    <property type="entry name" value="NADPH--cytochrome P450 reductase 1"/>
    <property type="match status" value="1"/>
</dbReference>
<dbReference type="PROSITE" id="PS51384">
    <property type="entry name" value="FAD_FR"/>
    <property type="match status" value="1"/>
</dbReference>
<dbReference type="AlphaFoldDB" id="A0A507CEX3"/>
<organism evidence="12 13">
    <name type="scientific">Synchytrium microbalum</name>
    <dbReference type="NCBI Taxonomy" id="1806994"/>
    <lineage>
        <taxon>Eukaryota</taxon>
        <taxon>Fungi</taxon>
        <taxon>Fungi incertae sedis</taxon>
        <taxon>Chytridiomycota</taxon>
        <taxon>Chytridiomycota incertae sedis</taxon>
        <taxon>Chytridiomycetes</taxon>
        <taxon>Synchytriales</taxon>
        <taxon>Synchytriaceae</taxon>
        <taxon>Synchytrium</taxon>
    </lineage>
</organism>
<feature type="domain" description="Flavodoxin-like" evidence="10">
    <location>
        <begin position="70"/>
        <end position="238"/>
    </location>
</feature>
<evidence type="ECO:0000256" key="3">
    <source>
        <dbReference type="ARBA" id="ARBA00022630"/>
    </source>
</evidence>
<dbReference type="InterPro" id="IPR017938">
    <property type="entry name" value="Riboflavin_synthase-like_b-brl"/>
</dbReference>
<evidence type="ECO:0000256" key="2">
    <source>
        <dbReference type="ARBA" id="ARBA00001974"/>
    </source>
</evidence>
<dbReference type="InterPro" id="IPR017927">
    <property type="entry name" value="FAD-bd_FR_type"/>
</dbReference>
<dbReference type="STRING" id="1806994.A0A507CEX3"/>
<evidence type="ECO:0000256" key="1">
    <source>
        <dbReference type="ARBA" id="ARBA00001917"/>
    </source>
</evidence>
<dbReference type="Pfam" id="PF00258">
    <property type="entry name" value="Flavodoxin_1"/>
    <property type="match status" value="1"/>
</dbReference>
<dbReference type="EC" id="1.6.2.4" evidence="8"/>
<dbReference type="OrthoDB" id="1856718at2759"/>
<dbReference type="InterPro" id="IPR008254">
    <property type="entry name" value="Flavodoxin/NO_synth"/>
</dbReference>
<keyword evidence="7" id="KW-0560">Oxidoreductase</keyword>
<dbReference type="GO" id="GO:0010181">
    <property type="term" value="F:FMN binding"/>
    <property type="evidence" value="ECO:0007669"/>
    <property type="project" value="InterPro"/>
</dbReference>
<dbReference type="Gene3D" id="3.40.50.360">
    <property type="match status" value="1"/>
</dbReference>
<evidence type="ECO:0000256" key="8">
    <source>
        <dbReference type="ARBA" id="ARBA00023797"/>
    </source>
</evidence>
<keyword evidence="3" id="KW-0285">Flavoprotein</keyword>
<dbReference type="SUPFAM" id="SSF63380">
    <property type="entry name" value="Riboflavin synthase domain-like"/>
    <property type="match status" value="1"/>
</dbReference>
<dbReference type="Pfam" id="PF00175">
    <property type="entry name" value="NAD_binding_1"/>
    <property type="match status" value="1"/>
</dbReference>
<dbReference type="PANTHER" id="PTHR19384">
    <property type="entry name" value="NITRIC OXIDE SYNTHASE-RELATED"/>
    <property type="match status" value="1"/>
</dbReference>
<dbReference type="InterPro" id="IPR039261">
    <property type="entry name" value="FNR_nucleotide-bd"/>
</dbReference>
<dbReference type="Proteomes" id="UP000319731">
    <property type="component" value="Unassembled WGS sequence"/>
</dbReference>
<feature type="compositionally biased region" description="Polar residues" evidence="9">
    <location>
        <begin position="307"/>
        <end position="317"/>
    </location>
</feature>
<dbReference type="Pfam" id="PF00667">
    <property type="entry name" value="FAD_binding_1"/>
    <property type="match status" value="1"/>
</dbReference>
<evidence type="ECO:0000259" key="10">
    <source>
        <dbReference type="PROSITE" id="PS50902"/>
    </source>
</evidence>
<dbReference type="InterPro" id="IPR001433">
    <property type="entry name" value="OxRdtase_FAD/NAD-bd"/>
</dbReference>
<dbReference type="RefSeq" id="XP_031027887.1">
    <property type="nucleotide sequence ID" value="XM_031166112.1"/>
</dbReference>
<dbReference type="GO" id="GO:0050660">
    <property type="term" value="F:flavin adenine dinucleotide binding"/>
    <property type="evidence" value="ECO:0007669"/>
    <property type="project" value="TreeGrafter"/>
</dbReference>
<accession>A0A507CEX3</accession>
<dbReference type="InterPro" id="IPR003097">
    <property type="entry name" value="CysJ-like_FAD-binding"/>
</dbReference>